<dbReference type="KEGG" id="mdx:BTO20_38485"/>
<dbReference type="InterPro" id="IPR014942">
    <property type="entry name" value="AbiEii"/>
</dbReference>
<evidence type="ECO:0000313" key="3">
    <source>
        <dbReference type="Proteomes" id="UP000195331"/>
    </source>
</evidence>
<sequence>MTWADEYRTKQAFWVALRTRATRHARTTQPPQPSHELLRQFVIQRFMARVFNANEPPWVVAGGIGMLIRVPGARATRDLDLTATEPGRSDRHQVLDDIATHTGLSDLDPFDYTVDTAEPFTGVMNGTKLRITATIGADRAAVFAVDVASDTIPISDIERRQPNPIVPDVKGMSPLPAVPLYPLASQLADKIIGVMYRDTTGRSTNRYRDLVDLTLYAGAVDINGDDLRTALDRRAQTRTQPPPTTIDIPADWSTGYTRIATTTSLPEPLRHLDNAADTVSAWLNPLLSGELNTGYTWDHHAGAWRPPDRGPTVPGQVWVRPHTRDGRPITDHYRRRPQR</sequence>
<evidence type="ECO:0000256" key="1">
    <source>
        <dbReference type="SAM" id="MobiDB-lite"/>
    </source>
</evidence>
<dbReference type="OrthoDB" id="4084402at2"/>
<dbReference type="AlphaFoldDB" id="A0A1Y0CGS7"/>
<dbReference type="Pfam" id="PF08843">
    <property type="entry name" value="AbiEii"/>
    <property type="match status" value="1"/>
</dbReference>
<keyword evidence="3" id="KW-1185">Reference proteome</keyword>
<geneLocation type="plasmid" evidence="2 3">
    <name>unnamed3</name>
</geneLocation>
<protein>
    <recommendedName>
        <fullName evidence="4">Nucleotidyl transferase AbiEii/AbiGii toxin family protein</fullName>
    </recommendedName>
</protein>
<dbReference type="Proteomes" id="UP000195331">
    <property type="component" value="Plasmid unnamed3"/>
</dbReference>
<accession>A0A1Y0CGS7</accession>
<evidence type="ECO:0008006" key="4">
    <source>
        <dbReference type="Google" id="ProtNLM"/>
    </source>
</evidence>
<name>A0A1Y0CGS7_9MYCO</name>
<dbReference type="RefSeq" id="WP_087083865.1">
    <property type="nucleotide sequence ID" value="NZ_CP020812.1"/>
</dbReference>
<dbReference type="EMBL" id="CP020812">
    <property type="protein sequence ID" value="ART74488.1"/>
    <property type="molecule type" value="Genomic_DNA"/>
</dbReference>
<feature type="compositionally biased region" description="Basic and acidic residues" evidence="1">
    <location>
        <begin position="322"/>
        <end position="332"/>
    </location>
</feature>
<evidence type="ECO:0000313" key="2">
    <source>
        <dbReference type="EMBL" id="ART74488.1"/>
    </source>
</evidence>
<proteinExistence type="predicted"/>
<organism evidence="2 3">
    <name type="scientific">Mycobacterium dioxanotrophicus</name>
    <dbReference type="NCBI Taxonomy" id="482462"/>
    <lineage>
        <taxon>Bacteria</taxon>
        <taxon>Bacillati</taxon>
        <taxon>Actinomycetota</taxon>
        <taxon>Actinomycetes</taxon>
        <taxon>Mycobacteriales</taxon>
        <taxon>Mycobacteriaceae</taxon>
        <taxon>Mycobacterium</taxon>
    </lineage>
</organism>
<reference evidence="2 3" key="1">
    <citation type="submission" date="2017-04" db="EMBL/GenBank/DDBJ databases">
        <title>Whole Genome Sequence of 1,4-Dioxane Degrading Bacterium Mycobacterium dioxanotrophicus PH-06.</title>
        <authorList>
            <person name="He Y."/>
        </authorList>
    </citation>
    <scope>NUCLEOTIDE SEQUENCE [LARGE SCALE GENOMIC DNA]</scope>
    <source>
        <strain evidence="2 3">PH-06</strain>
        <plasmid evidence="2 3">unnamed3</plasmid>
    </source>
</reference>
<keyword evidence="2" id="KW-0614">Plasmid</keyword>
<gene>
    <name evidence="2" type="ORF">BTO20_38485</name>
</gene>
<feature type="region of interest" description="Disordered" evidence="1">
    <location>
        <begin position="306"/>
        <end position="339"/>
    </location>
</feature>